<proteinExistence type="predicted"/>
<name>A0ACB7GY03_MANES</name>
<protein>
    <submittedName>
        <fullName evidence="1">Uncharacterized protein</fullName>
    </submittedName>
</protein>
<sequence length="56" mass="6658">MQPFSLLFFKRENFLQDTVPFNFLSFMLPFCHAHRTSCTARFQELDLIPSFAVNQQ</sequence>
<gene>
    <name evidence="1" type="ORF">MANES_10G010250v8</name>
</gene>
<keyword evidence="2" id="KW-1185">Reference proteome</keyword>
<accession>A0ACB7GY03</accession>
<organism evidence="1 2">
    <name type="scientific">Manihot esculenta</name>
    <name type="common">Cassava</name>
    <name type="synonym">Jatropha manihot</name>
    <dbReference type="NCBI Taxonomy" id="3983"/>
    <lineage>
        <taxon>Eukaryota</taxon>
        <taxon>Viridiplantae</taxon>
        <taxon>Streptophyta</taxon>
        <taxon>Embryophyta</taxon>
        <taxon>Tracheophyta</taxon>
        <taxon>Spermatophyta</taxon>
        <taxon>Magnoliopsida</taxon>
        <taxon>eudicotyledons</taxon>
        <taxon>Gunneridae</taxon>
        <taxon>Pentapetalae</taxon>
        <taxon>rosids</taxon>
        <taxon>fabids</taxon>
        <taxon>Malpighiales</taxon>
        <taxon>Euphorbiaceae</taxon>
        <taxon>Crotonoideae</taxon>
        <taxon>Manihoteae</taxon>
        <taxon>Manihot</taxon>
    </lineage>
</organism>
<comment type="caution">
    <text evidence="1">The sequence shown here is derived from an EMBL/GenBank/DDBJ whole genome shotgun (WGS) entry which is preliminary data.</text>
</comment>
<dbReference type="Proteomes" id="UP000091857">
    <property type="component" value="Chromosome 10"/>
</dbReference>
<reference evidence="2" key="1">
    <citation type="journal article" date="2016" name="Nat. Biotechnol.">
        <title>Sequencing wild and cultivated cassava and related species reveals extensive interspecific hybridization and genetic diversity.</title>
        <authorList>
            <person name="Bredeson J.V."/>
            <person name="Lyons J.B."/>
            <person name="Prochnik S.E."/>
            <person name="Wu G.A."/>
            <person name="Ha C.M."/>
            <person name="Edsinger-Gonzales E."/>
            <person name="Grimwood J."/>
            <person name="Schmutz J."/>
            <person name="Rabbi I.Y."/>
            <person name="Egesi C."/>
            <person name="Nauluvula P."/>
            <person name="Lebot V."/>
            <person name="Ndunguru J."/>
            <person name="Mkamilo G."/>
            <person name="Bart R.S."/>
            <person name="Setter T.L."/>
            <person name="Gleadow R.M."/>
            <person name="Kulakow P."/>
            <person name="Ferguson M.E."/>
            <person name="Rounsley S."/>
            <person name="Rokhsar D.S."/>
        </authorList>
    </citation>
    <scope>NUCLEOTIDE SEQUENCE [LARGE SCALE GENOMIC DNA]</scope>
    <source>
        <strain evidence="2">cv. AM560-2</strain>
    </source>
</reference>
<evidence type="ECO:0000313" key="2">
    <source>
        <dbReference type="Proteomes" id="UP000091857"/>
    </source>
</evidence>
<evidence type="ECO:0000313" key="1">
    <source>
        <dbReference type="EMBL" id="KAG8644871.1"/>
    </source>
</evidence>
<dbReference type="EMBL" id="CM004396">
    <property type="protein sequence ID" value="KAG8644871.1"/>
    <property type="molecule type" value="Genomic_DNA"/>
</dbReference>